<protein>
    <recommendedName>
        <fullName evidence="2">Capsule polysaccharide biosynthesis protein</fullName>
    </recommendedName>
</protein>
<dbReference type="GO" id="GO:0000271">
    <property type="term" value="P:polysaccharide biosynthetic process"/>
    <property type="evidence" value="ECO:0007669"/>
    <property type="project" value="InterPro"/>
</dbReference>
<organism evidence="1">
    <name type="scientific">Gallibacterium anatis</name>
    <dbReference type="NCBI Taxonomy" id="750"/>
    <lineage>
        <taxon>Bacteria</taxon>
        <taxon>Pseudomonadati</taxon>
        <taxon>Pseudomonadota</taxon>
        <taxon>Gammaproteobacteria</taxon>
        <taxon>Pasteurellales</taxon>
        <taxon>Pasteurellaceae</taxon>
        <taxon>Gallibacterium</taxon>
    </lineage>
</organism>
<accession>A0A930Y5L5</accession>
<sequence>MILVPGQVEDDFYTFWFPQCKSNLALLQRVRATHPDAYIIYKPHPDVLSGNRTGDIKQEKH</sequence>
<name>A0A930Y5L5_9PAST</name>
<dbReference type="InterPro" id="IPR007833">
    <property type="entry name" value="Capsule_polysaccharide_synth"/>
</dbReference>
<evidence type="ECO:0000313" key="1">
    <source>
        <dbReference type="EMBL" id="MBF4103145.1"/>
    </source>
</evidence>
<reference evidence="1" key="1">
    <citation type="submission" date="2020-11" db="EMBL/GenBank/DDBJ databases">
        <title>Gallibacterium anatis 1637, full genome, WGS.</title>
        <authorList>
            <person name="Laishevtcev A.I."/>
            <person name="Yakimova E.A."/>
            <person name="Petkovich D."/>
            <person name="Stepanova T.V."/>
            <person name="Kalendr R.S."/>
            <person name="Rubalsky E.O."/>
            <person name="Zulkarneev E.R."/>
            <person name="Aleshkin A.V."/>
        </authorList>
    </citation>
    <scope>NUCLEOTIDE SEQUENCE</scope>
    <source>
        <strain evidence="1">1637</strain>
    </source>
</reference>
<comment type="caution">
    <text evidence="1">The sequence shown here is derived from an EMBL/GenBank/DDBJ whole genome shotgun (WGS) entry which is preliminary data.</text>
</comment>
<proteinExistence type="predicted"/>
<gene>
    <name evidence="1" type="ORF">INT80_15030</name>
</gene>
<dbReference type="AlphaFoldDB" id="A0A930Y5L5"/>
<dbReference type="EMBL" id="JADION010000058">
    <property type="protein sequence ID" value="MBF4103145.1"/>
    <property type="molecule type" value="Genomic_DNA"/>
</dbReference>
<dbReference type="Pfam" id="PF05159">
    <property type="entry name" value="Capsule_synth"/>
    <property type="match status" value="1"/>
</dbReference>
<evidence type="ECO:0008006" key="2">
    <source>
        <dbReference type="Google" id="ProtNLM"/>
    </source>
</evidence>
<dbReference type="GO" id="GO:0015774">
    <property type="term" value="P:polysaccharide transport"/>
    <property type="evidence" value="ECO:0007669"/>
    <property type="project" value="InterPro"/>
</dbReference>